<proteinExistence type="predicted"/>
<name>A0A1H0BYI9_9BACI</name>
<dbReference type="Proteomes" id="UP000199334">
    <property type="component" value="Unassembled WGS sequence"/>
</dbReference>
<feature type="compositionally biased region" description="Basic and acidic residues" evidence="1">
    <location>
        <begin position="30"/>
        <end position="42"/>
    </location>
</feature>
<keyword evidence="3" id="KW-1185">Reference proteome</keyword>
<organism evidence="2 3">
    <name type="scientific">Tenuibacillus multivorans</name>
    <dbReference type="NCBI Taxonomy" id="237069"/>
    <lineage>
        <taxon>Bacteria</taxon>
        <taxon>Bacillati</taxon>
        <taxon>Bacillota</taxon>
        <taxon>Bacilli</taxon>
        <taxon>Bacillales</taxon>
        <taxon>Bacillaceae</taxon>
        <taxon>Tenuibacillus</taxon>
    </lineage>
</organism>
<evidence type="ECO:0000313" key="3">
    <source>
        <dbReference type="Proteomes" id="UP000199334"/>
    </source>
</evidence>
<feature type="compositionally biased region" description="Basic and acidic residues" evidence="1">
    <location>
        <begin position="50"/>
        <end position="59"/>
    </location>
</feature>
<dbReference type="InterPro" id="IPR025100">
    <property type="entry name" value="DUF4025"/>
</dbReference>
<dbReference type="AlphaFoldDB" id="A0A1H0BYI9"/>
<dbReference type="Pfam" id="PF13217">
    <property type="entry name" value="DUF4025"/>
    <property type="match status" value="1"/>
</dbReference>
<feature type="compositionally biased region" description="Basic and acidic residues" evidence="1">
    <location>
        <begin position="7"/>
        <end position="21"/>
    </location>
</feature>
<sequence length="59" mass="6934">MAKKKNQMNEDSRKIAEKDFEPSYYNEESQFEKGLAETHEQVSDDYSEGTIDRKEGKED</sequence>
<reference evidence="2 3" key="1">
    <citation type="submission" date="2016-10" db="EMBL/GenBank/DDBJ databases">
        <authorList>
            <person name="de Groot N.N."/>
        </authorList>
    </citation>
    <scope>NUCLEOTIDE SEQUENCE [LARGE SCALE GENOMIC DNA]</scope>
    <source>
        <strain evidence="2 3">CGMCC 1.3442</strain>
    </source>
</reference>
<accession>A0A1H0BYI9</accession>
<feature type="region of interest" description="Disordered" evidence="1">
    <location>
        <begin position="1"/>
        <end position="59"/>
    </location>
</feature>
<evidence type="ECO:0008006" key="4">
    <source>
        <dbReference type="Google" id="ProtNLM"/>
    </source>
</evidence>
<gene>
    <name evidence="2" type="ORF">SAMN05216498_2440</name>
</gene>
<evidence type="ECO:0000313" key="2">
    <source>
        <dbReference type="EMBL" id="SDN50758.1"/>
    </source>
</evidence>
<dbReference type="STRING" id="237069.SAMN05216498_2440"/>
<evidence type="ECO:0000256" key="1">
    <source>
        <dbReference type="SAM" id="MobiDB-lite"/>
    </source>
</evidence>
<protein>
    <recommendedName>
        <fullName evidence="4">DUF4025 domain-containing protein</fullName>
    </recommendedName>
</protein>
<dbReference type="EMBL" id="FNIG01000005">
    <property type="protein sequence ID" value="SDN50758.1"/>
    <property type="molecule type" value="Genomic_DNA"/>
</dbReference>